<dbReference type="HAMAP" id="MF_01384">
    <property type="entry name" value="UreD"/>
    <property type="match status" value="1"/>
</dbReference>
<comment type="subcellular location">
    <subcellularLocation>
        <location evidence="3">Cytoplasm</location>
    </subcellularLocation>
</comment>
<comment type="subunit">
    <text evidence="3">UreD, UreF and UreG form a complex that acts as a GTP-hydrolysis-dependent molecular chaperone, activating the urease apoprotein by helping to assemble the nickel containing metallocenter of UreC. The UreE protein probably delivers the nickel.</text>
</comment>
<keyword evidence="3" id="KW-0996">Nickel insertion</keyword>
<dbReference type="PANTHER" id="PTHR33643:SF1">
    <property type="entry name" value="UREASE ACCESSORY PROTEIN D"/>
    <property type="match status" value="1"/>
</dbReference>
<sequence length="290" mass="30878">MLATRAVGTDRDAFRWREEGARMQRAHGVGRLSFVRRGADTVIRDCYQEAGLRIRMPRPGPAMPVEAVIINTAGGLTGGDRFSLEIVAGEGTRAVVTGQAAEKVYRSSGGVGSFRTHIVLGEAASLDWLPQEAILFDGSALDRRLDIEMAASAHLLAVESVVFGRLARGESVESAFLFERWRIRRGGRLVYAEGLRFDGPVAARLAARAAGAGAIAAASVVVVSPGAEDLIDATRDRLAGLDATGVEAGASAFDGLVSIRLLSADPFALRRGLVQLLEMLRGPLPRVWSC</sequence>
<dbReference type="OrthoDB" id="9798842at2"/>
<evidence type="ECO:0000256" key="1">
    <source>
        <dbReference type="ARBA" id="ARBA00007177"/>
    </source>
</evidence>
<dbReference type="PANTHER" id="PTHR33643">
    <property type="entry name" value="UREASE ACCESSORY PROTEIN D"/>
    <property type="match status" value="1"/>
</dbReference>
<dbReference type="GO" id="GO:0016151">
    <property type="term" value="F:nickel cation binding"/>
    <property type="evidence" value="ECO:0007669"/>
    <property type="project" value="UniProtKB-UniRule"/>
</dbReference>
<dbReference type="Proteomes" id="UP000298781">
    <property type="component" value="Chromosome"/>
</dbReference>
<accession>A0A4D7BM33</accession>
<evidence type="ECO:0000313" key="4">
    <source>
        <dbReference type="EMBL" id="QCI68787.1"/>
    </source>
</evidence>
<dbReference type="AlphaFoldDB" id="A0A4D7BM33"/>
<dbReference type="KEGG" id="pstg:E8M01_33865"/>
<name>A0A4D7BM33_9HYPH</name>
<keyword evidence="3" id="KW-0963">Cytoplasm</keyword>
<keyword evidence="5" id="KW-1185">Reference proteome</keyword>
<comment type="function">
    <text evidence="3">Required for maturation of urease via the functional incorporation of the urease nickel metallocenter.</text>
</comment>
<comment type="similarity">
    <text evidence="1 3">Belongs to the UreD family.</text>
</comment>
<keyword evidence="2 3" id="KW-0143">Chaperone</keyword>
<dbReference type="EMBL" id="CP039690">
    <property type="protein sequence ID" value="QCI68787.1"/>
    <property type="molecule type" value="Genomic_DNA"/>
</dbReference>
<evidence type="ECO:0000256" key="2">
    <source>
        <dbReference type="ARBA" id="ARBA00023186"/>
    </source>
</evidence>
<evidence type="ECO:0000256" key="3">
    <source>
        <dbReference type="HAMAP-Rule" id="MF_01384"/>
    </source>
</evidence>
<protein>
    <recommendedName>
        <fullName evidence="3">Urease accessory protein UreD</fullName>
    </recommendedName>
</protein>
<reference evidence="4 5" key="1">
    <citation type="submission" date="2019-04" db="EMBL/GenBank/DDBJ databases">
        <title>Phreatobacter aquaticus sp. nov.</title>
        <authorList>
            <person name="Choi A."/>
        </authorList>
    </citation>
    <scope>NUCLEOTIDE SEQUENCE [LARGE SCALE GENOMIC DNA]</scope>
    <source>
        <strain evidence="4 5">KCTC 52518</strain>
    </source>
</reference>
<dbReference type="Pfam" id="PF01774">
    <property type="entry name" value="UreD"/>
    <property type="match status" value="1"/>
</dbReference>
<evidence type="ECO:0000313" key="5">
    <source>
        <dbReference type="Proteomes" id="UP000298781"/>
    </source>
</evidence>
<dbReference type="InterPro" id="IPR002669">
    <property type="entry name" value="UreD"/>
</dbReference>
<organism evidence="4 5">
    <name type="scientific">Phreatobacter stygius</name>
    <dbReference type="NCBI Taxonomy" id="1940610"/>
    <lineage>
        <taxon>Bacteria</taxon>
        <taxon>Pseudomonadati</taxon>
        <taxon>Pseudomonadota</taxon>
        <taxon>Alphaproteobacteria</taxon>
        <taxon>Hyphomicrobiales</taxon>
        <taxon>Phreatobacteraceae</taxon>
        <taxon>Phreatobacter</taxon>
    </lineage>
</organism>
<gene>
    <name evidence="3" type="primary">ureD</name>
    <name evidence="4" type="ORF">E8M01_33865</name>
</gene>
<proteinExistence type="inferred from homology"/>
<dbReference type="GO" id="GO:0005737">
    <property type="term" value="C:cytoplasm"/>
    <property type="evidence" value="ECO:0007669"/>
    <property type="project" value="UniProtKB-SubCell"/>
</dbReference>